<dbReference type="GeneID" id="92178894"/>
<dbReference type="AlphaFoldDB" id="A0AAW0Z2P3"/>
<comment type="caution">
    <text evidence="2">The sequence shown here is derived from an EMBL/GenBank/DDBJ whole genome shotgun (WGS) entry which is preliminary data.</text>
</comment>
<protein>
    <submittedName>
        <fullName evidence="2">Uncharacterized protein</fullName>
    </submittedName>
</protein>
<feature type="signal peptide" evidence="1">
    <location>
        <begin position="1"/>
        <end position="20"/>
    </location>
</feature>
<proteinExistence type="predicted"/>
<sequence length="83" mass="9011">MFSKIHLTVLFLAFPSLVSAASIPLIPSGDGMLVDRRDTLSNSQRLRSSLLPEQPSRAVDGSALLVSDSECRRIASRTRPSKS</sequence>
<dbReference type="RefSeq" id="XP_066804683.1">
    <property type="nucleotide sequence ID" value="XM_066944760.1"/>
</dbReference>
<name>A0AAW0Z2P3_9TREE</name>
<evidence type="ECO:0000256" key="1">
    <source>
        <dbReference type="SAM" id="SignalP"/>
    </source>
</evidence>
<dbReference type="Proteomes" id="UP001388673">
    <property type="component" value="Unassembled WGS sequence"/>
</dbReference>
<reference evidence="2 3" key="1">
    <citation type="journal article" date="2024" name="bioRxiv">
        <title>Comparative genomics of Cryptococcus and Kwoniella reveals pathogenesis evolution and contrasting karyotype dynamics via intercentromeric recombination or chromosome fusion.</title>
        <authorList>
            <person name="Coelho M.A."/>
            <person name="David-Palma M."/>
            <person name="Shea T."/>
            <person name="Bowers K."/>
            <person name="McGinley-Smith S."/>
            <person name="Mohammad A.W."/>
            <person name="Gnirke A."/>
            <person name="Yurkov A.M."/>
            <person name="Nowrousian M."/>
            <person name="Sun S."/>
            <person name="Cuomo C.A."/>
            <person name="Heitman J."/>
        </authorList>
    </citation>
    <scope>NUCLEOTIDE SEQUENCE [LARGE SCALE GENOMIC DNA]</scope>
    <source>
        <strain evidence="2 3">CBS 13917</strain>
    </source>
</reference>
<feature type="chain" id="PRO_5043598050" evidence="1">
    <location>
        <begin position="21"/>
        <end position="83"/>
    </location>
</feature>
<dbReference type="KEGG" id="kne:92178894"/>
<evidence type="ECO:0000313" key="2">
    <source>
        <dbReference type="EMBL" id="KAK8864387.1"/>
    </source>
</evidence>
<organism evidence="2 3">
    <name type="scientific">Kwoniella newhampshirensis</name>
    <dbReference type="NCBI Taxonomy" id="1651941"/>
    <lineage>
        <taxon>Eukaryota</taxon>
        <taxon>Fungi</taxon>
        <taxon>Dikarya</taxon>
        <taxon>Basidiomycota</taxon>
        <taxon>Agaricomycotina</taxon>
        <taxon>Tremellomycetes</taxon>
        <taxon>Tremellales</taxon>
        <taxon>Cryptococcaceae</taxon>
        <taxon>Kwoniella</taxon>
    </lineage>
</organism>
<keyword evidence="1" id="KW-0732">Signal</keyword>
<dbReference type="EMBL" id="JBCAWK010000003">
    <property type="protein sequence ID" value="KAK8864387.1"/>
    <property type="molecule type" value="Genomic_DNA"/>
</dbReference>
<accession>A0AAW0Z2P3</accession>
<keyword evidence="3" id="KW-1185">Reference proteome</keyword>
<gene>
    <name evidence="2" type="ORF">IAR55_001635</name>
</gene>
<evidence type="ECO:0000313" key="3">
    <source>
        <dbReference type="Proteomes" id="UP001388673"/>
    </source>
</evidence>